<dbReference type="AlphaFoldDB" id="A0A417XVZ4"/>
<comment type="caution">
    <text evidence="1">The sequence shown here is derived from an EMBL/GenBank/DDBJ whole genome shotgun (WGS) entry which is preliminary data.</text>
</comment>
<dbReference type="Gene3D" id="2.60.120.10">
    <property type="entry name" value="Jelly Rolls"/>
    <property type="match status" value="1"/>
</dbReference>
<keyword evidence="2" id="KW-1185">Reference proteome</keyword>
<evidence type="ECO:0000313" key="2">
    <source>
        <dbReference type="Proteomes" id="UP000283644"/>
    </source>
</evidence>
<dbReference type="Proteomes" id="UP000283644">
    <property type="component" value="Unassembled WGS sequence"/>
</dbReference>
<evidence type="ECO:0000313" key="1">
    <source>
        <dbReference type="EMBL" id="RHW24684.1"/>
    </source>
</evidence>
<accession>A0A417XVZ4</accession>
<dbReference type="OrthoDB" id="5190473at2"/>
<dbReference type="SUPFAM" id="SSF51182">
    <property type="entry name" value="RmlC-like cupins"/>
    <property type="match status" value="1"/>
</dbReference>
<dbReference type="PANTHER" id="PTHR37694">
    <property type="entry name" value="SLR8022 PROTEIN"/>
    <property type="match status" value="1"/>
</dbReference>
<dbReference type="InterPro" id="IPR014710">
    <property type="entry name" value="RmlC-like_jellyroll"/>
</dbReference>
<dbReference type="PANTHER" id="PTHR37694:SF1">
    <property type="entry name" value="SLR8022 PROTEIN"/>
    <property type="match status" value="1"/>
</dbReference>
<organism evidence="1 2">
    <name type="scientific">Nocardioides immobilis</name>
    <dbReference type="NCBI Taxonomy" id="2049295"/>
    <lineage>
        <taxon>Bacteria</taxon>
        <taxon>Bacillati</taxon>
        <taxon>Actinomycetota</taxon>
        <taxon>Actinomycetes</taxon>
        <taxon>Propionibacteriales</taxon>
        <taxon>Nocardioidaceae</taxon>
        <taxon>Nocardioides</taxon>
    </lineage>
</organism>
<protein>
    <submittedName>
        <fullName evidence="1">LuxR family transcriptional regulator</fullName>
    </submittedName>
</protein>
<dbReference type="InterPro" id="IPR011051">
    <property type="entry name" value="RmlC_Cupin_sf"/>
</dbReference>
<gene>
    <name evidence="1" type="ORF">D0Z08_23460</name>
</gene>
<reference evidence="1 2" key="1">
    <citation type="submission" date="2018-09" db="EMBL/GenBank/DDBJ databases">
        <title>Genome sequencing of Nocardioides immobilis CCTCC AB 2017083 for comparison to Nocardioides silvaticus.</title>
        <authorList>
            <person name="Li C."/>
            <person name="Wang G."/>
        </authorList>
    </citation>
    <scope>NUCLEOTIDE SEQUENCE [LARGE SCALE GENOMIC DNA]</scope>
    <source>
        <strain evidence="1 2">CCTCC AB 2017083</strain>
    </source>
</reference>
<name>A0A417XVZ4_9ACTN</name>
<proteinExistence type="predicted"/>
<dbReference type="RefSeq" id="WP_118927695.1">
    <property type="nucleotide sequence ID" value="NZ_QXGH01000030.1"/>
</dbReference>
<sequence>METVALGALGERLSAEARSASSGRCAVTIHGGHIHSLRQTLIAVAAGHALDEHENTGEVTLQLIRGRARVVAGSDTVELAEGDYVVIPLQWDSFEALEDTVVLLTAAVRGKPA</sequence>
<dbReference type="EMBL" id="QXGH01000030">
    <property type="protein sequence ID" value="RHW24684.1"/>
    <property type="molecule type" value="Genomic_DNA"/>
</dbReference>